<keyword evidence="2 6" id="KW-0805">Transcription regulation</keyword>
<feature type="domain" description="RNA polymerase sigma factor 70 region 4 type 2" evidence="8">
    <location>
        <begin position="216"/>
        <end position="262"/>
    </location>
</feature>
<dbReference type="Proteomes" id="UP000309788">
    <property type="component" value="Unassembled WGS sequence"/>
</dbReference>
<dbReference type="Gene3D" id="1.10.10.10">
    <property type="entry name" value="Winged helix-like DNA-binding domain superfamily/Winged helix DNA-binding domain"/>
    <property type="match status" value="1"/>
</dbReference>
<dbReference type="Gene3D" id="1.10.1740.10">
    <property type="match status" value="1"/>
</dbReference>
<dbReference type="InterPro" id="IPR000838">
    <property type="entry name" value="RNA_pol_sigma70_ECF_CS"/>
</dbReference>
<name>A0A5R9KJW6_9BACT</name>
<comment type="similarity">
    <text evidence="1 6">Belongs to the sigma-70 factor family. ECF subfamily.</text>
</comment>
<dbReference type="InterPro" id="IPR014284">
    <property type="entry name" value="RNA_pol_sigma-70_dom"/>
</dbReference>
<comment type="caution">
    <text evidence="9">The sequence shown here is derived from an EMBL/GenBank/DDBJ whole genome shotgun (WGS) entry which is preliminary data.</text>
</comment>
<organism evidence="9 10">
    <name type="scientific">Dyadobacter sediminis</name>
    <dbReference type="NCBI Taxonomy" id="1493691"/>
    <lineage>
        <taxon>Bacteria</taxon>
        <taxon>Pseudomonadati</taxon>
        <taxon>Bacteroidota</taxon>
        <taxon>Cytophagia</taxon>
        <taxon>Cytophagales</taxon>
        <taxon>Spirosomataceae</taxon>
        <taxon>Dyadobacter</taxon>
    </lineage>
</organism>
<dbReference type="EMBL" id="VCEI01000011">
    <property type="protein sequence ID" value="TLU96511.1"/>
    <property type="molecule type" value="Genomic_DNA"/>
</dbReference>
<keyword evidence="3 6" id="KW-0731">Sigma factor</keyword>
<evidence type="ECO:0000256" key="3">
    <source>
        <dbReference type="ARBA" id="ARBA00023082"/>
    </source>
</evidence>
<protein>
    <recommendedName>
        <fullName evidence="6">RNA polymerase sigma factor</fullName>
    </recommendedName>
</protein>
<dbReference type="InterPro" id="IPR007627">
    <property type="entry name" value="RNA_pol_sigma70_r2"/>
</dbReference>
<feature type="domain" description="RNA polymerase sigma-70 region 2" evidence="7">
    <location>
        <begin position="117"/>
        <end position="184"/>
    </location>
</feature>
<dbReference type="InterPro" id="IPR013325">
    <property type="entry name" value="RNA_pol_sigma_r2"/>
</dbReference>
<evidence type="ECO:0000313" key="9">
    <source>
        <dbReference type="EMBL" id="TLU96511.1"/>
    </source>
</evidence>
<keyword evidence="5 6" id="KW-0804">Transcription</keyword>
<evidence type="ECO:0000256" key="6">
    <source>
        <dbReference type="RuleBase" id="RU000716"/>
    </source>
</evidence>
<evidence type="ECO:0000259" key="8">
    <source>
        <dbReference type="Pfam" id="PF08281"/>
    </source>
</evidence>
<sequence length="279" mass="32785">MHIPVYTLFINLMPPENTHNRKYICKGSSTPFSVYRTPISGKCYLLKITIRPKDNQDIPFTTIQVPMEIWILKLIRHLNNLAKHTIPLLTLYNYSEMPEDELLSLLIEGNRPAFKQLYLDYYRKIFAYALKFTKSIELSEDITQEVFLKVWEKRENLRNIKYFKAYLYAICKNITLNVLTRAAREINIKSLILIGCEKFHEDTETTFQNEEYDTLLNKAIEQLPPQRKVIYTLVKTEGKSYEETAEQLGITAGTVNDHIVKATRSIKEYLLWYNITLTI</sequence>
<evidence type="ECO:0000256" key="1">
    <source>
        <dbReference type="ARBA" id="ARBA00010641"/>
    </source>
</evidence>
<keyword evidence="10" id="KW-1185">Reference proteome</keyword>
<dbReference type="InterPro" id="IPR039425">
    <property type="entry name" value="RNA_pol_sigma-70-like"/>
</dbReference>
<dbReference type="CDD" id="cd06171">
    <property type="entry name" value="Sigma70_r4"/>
    <property type="match status" value="1"/>
</dbReference>
<dbReference type="OrthoDB" id="799938at2"/>
<dbReference type="InterPro" id="IPR014327">
    <property type="entry name" value="RNA_pol_sigma70_bacteroid"/>
</dbReference>
<evidence type="ECO:0000256" key="2">
    <source>
        <dbReference type="ARBA" id="ARBA00023015"/>
    </source>
</evidence>
<dbReference type="NCBIfam" id="TIGR02937">
    <property type="entry name" value="sigma70-ECF"/>
    <property type="match status" value="1"/>
</dbReference>
<dbReference type="InterPro" id="IPR036388">
    <property type="entry name" value="WH-like_DNA-bd_sf"/>
</dbReference>
<accession>A0A5R9KJW6</accession>
<dbReference type="PANTHER" id="PTHR43133">
    <property type="entry name" value="RNA POLYMERASE ECF-TYPE SIGMA FACTO"/>
    <property type="match status" value="1"/>
</dbReference>
<dbReference type="Pfam" id="PF08281">
    <property type="entry name" value="Sigma70_r4_2"/>
    <property type="match status" value="1"/>
</dbReference>
<dbReference type="InterPro" id="IPR013249">
    <property type="entry name" value="RNA_pol_sigma70_r4_t2"/>
</dbReference>
<reference evidence="9 10" key="1">
    <citation type="submission" date="2019-05" db="EMBL/GenBank/DDBJ databases">
        <authorList>
            <person name="Qu J.-H."/>
        </authorList>
    </citation>
    <scope>NUCLEOTIDE SEQUENCE [LARGE SCALE GENOMIC DNA]</scope>
    <source>
        <strain evidence="9 10">Z12</strain>
    </source>
</reference>
<dbReference type="GO" id="GO:0016987">
    <property type="term" value="F:sigma factor activity"/>
    <property type="evidence" value="ECO:0007669"/>
    <property type="project" value="UniProtKB-KW"/>
</dbReference>
<evidence type="ECO:0000313" key="10">
    <source>
        <dbReference type="Proteomes" id="UP000309788"/>
    </source>
</evidence>
<dbReference type="InterPro" id="IPR013324">
    <property type="entry name" value="RNA_pol_sigma_r3/r4-like"/>
</dbReference>
<evidence type="ECO:0000256" key="5">
    <source>
        <dbReference type="ARBA" id="ARBA00023163"/>
    </source>
</evidence>
<keyword evidence="4 6" id="KW-0238">DNA-binding</keyword>
<dbReference type="GO" id="GO:0006352">
    <property type="term" value="P:DNA-templated transcription initiation"/>
    <property type="evidence" value="ECO:0007669"/>
    <property type="project" value="InterPro"/>
</dbReference>
<evidence type="ECO:0000259" key="7">
    <source>
        <dbReference type="Pfam" id="PF04542"/>
    </source>
</evidence>
<dbReference type="AlphaFoldDB" id="A0A5R9KJW6"/>
<dbReference type="GO" id="GO:0003677">
    <property type="term" value="F:DNA binding"/>
    <property type="evidence" value="ECO:0007669"/>
    <property type="project" value="UniProtKB-KW"/>
</dbReference>
<dbReference type="SUPFAM" id="SSF88659">
    <property type="entry name" value="Sigma3 and sigma4 domains of RNA polymerase sigma factors"/>
    <property type="match status" value="1"/>
</dbReference>
<proteinExistence type="inferred from homology"/>
<dbReference type="Pfam" id="PF04542">
    <property type="entry name" value="Sigma70_r2"/>
    <property type="match status" value="1"/>
</dbReference>
<dbReference type="PROSITE" id="PS01063">
    <property type="entry name" value="SIGMA70_ECF"/>
    <property type="match status" value="1"/>
</dbReference>
<evidence type="ECO:0000256" key="4">
    <source>
        <dbReference type="ARBA" id="ARBA00023125"/>
    </source>
</evidence>
<dbReference type="NCBIfam" id="TIGR02985">
    <property type="entry name" value="Sig70_bacteroi1"/>
    <property type="match status" value="1"/>
</dbReference>
<dbReference type="SUPFAM" id="SSF88946">
    <property type="entry name" value="Sigma2 domain of RNA polymerase sigma factors"/>
    <property type="match status" value="1"/>
</dbReference>
<gene>
    <name evidence="9" type="ORF">FEM55_05095</name>
</gene>
<dbReference type="PANTHER" id="PTHR43133:SF46">
    <property type="entry name" value="RNA POLYMERASE SIGMA-70 FACTOR ECF SUBFAMILY"/>
    <property type="match status" value="1"/>
</dbReference>